<evidence type="ECO:0008006" key="3">
    <source>
        <dbReference type="Google" id="ProtNLM"/>
    </source>
</evidence>
<sequence>MFIIYQLVFFTICFSDVIPVKKNGNQFQNNQTQVLLKNKLNKTTPSGNGKALLLLPFQHEFKENKKTLERYFNNAGYKTEVYEDGDANIDKFRGSFLADFDVVYISTHGHNNIGLSKTDNKKFAPQIAVGINSVEIDRKAFDKLSLEEQQATGRIDEGANGSFGLSAKWFKITSEGKTFNNTWIFLNACHSAGVTSGENSFSKTFLDLGAAAFNGYSDFIIIPLSNAISEATIAIFTSGSSFKQMNKKVKSSIRLKLIQFRIYMNARKSRKKYANINLFVSKKGITDGFYLK</sequence>
<dbReference type="Proteomes" id="UP000181898">
    <property type="component" value="Chromosome"/>
</dbReference>
<evidence type="ECO:0000313" key="2">
    <source>
        <dbReference type="Proteomes" id="UP000181898"/>
    </source>
</evidence>
<dbReference type="STRING" id="1850252.LPB136_00850"/>
<name>A0A1L3JG08_9FLAO</name>
<protein>
    <recommendedName>
        <fullName evidence="3">CHAT domain-containing protein</fullName>
    </recommendedName>
</protein>
<evidence type="ECO:0000313" key="1">
    <source>
        <dbReference type="EMBL" id="APG64003.1"/>
    </source>
</evidence>
<proteinExistence type="predicted"/>
<dbReference type="AlphaFoldDB" id="A0A1L3JG08"/>
<dbReference type="KEGG" id="ten:LPB136_00850"/>
<organism evidence="1 2">
    <name type="scientific">Tenacibaculum todarodis</name>
    <dbReference type="NCBI Taxonomy" id="1850252"/>
    <lineage>
        <taxon>Bacteria</taxon>
        <taxon>Pseudomonadati</taxon>
        <taxon>Bacteroidota</taxon>
        <taxon>Flavobacteriia</taxon>
        <taxon>Flavobacteriales</taxon>
        <taxon>Flavobacteriaceae</taxon>
        <taxon>Tenacibaculum</taxon>
    </lineage>
</organism>
<reference evidence="1 2" key="1">
    <citation type="submission" date="2016-11" db="EMBL/GenBank/DDBJ databases">
        <title>Tenacibaculum sp. LPB0136, isolated from marine environment.</title>
        <authorList>
            <person name="Kim E."/>
            <person name="Yi H."/>
        </authorList>
    </citation>
    <scope>NUCLEOTIDE SEQUENCE [LARGE SCALE GENOMIC DNA]</scope>
    <source>
        <strain evidence="1 2">LPB0136</strain>
    </source>
</reference>
<gene>
    <name evidence="1" type="ORF">LPB136_00850</name>
</gene>
<accession>A0A1L3JG08</accession>
<dbReference type="EMBL" id="CP018155">
    <property type="protein sequence ID" value="APG64003.1"/>
    <property type="molecule type" value="Genomic_DNA"/>
</dbReference>
<keyword evidence="2" id="KW-1185">Reference proteome</keyword>